<reference evidence="1" key="1">
    <citation type="submission" date="2022-04" db="EMBL/GenBank/DDBJ databases">
        <title>A functionally conserved STORR gene fusion in Papaver species that diverged 16.8 million years ago.</title>
        <authorList>
            <person name="Catania T."/>
        </authorList>
    </citation>
    <scope>NUCLEOTIDE SEQUENCE</scope>
    <source>
        <strain evidence="1">S-188037</strain>
    </source>
</reference>
<comment type="caution">
    <text evidence="1">The sequence shown here is derived from an EMBL/GenBank/DDBJ whole genome shotgun (WGS) entry which is preliminary data.</text>
</comment>
<gene>
    <name evidence="1" type="ORF">MKW98_006506</name>
</gene>
<accession>A0AAD4XTS2</accession>
<dbReference type="Proteomes" id="UP001202328">
    <property type="component" value="Unassembled WGS sequence"/>
</dbReference>
<proteinExistence type="predicted"/>
<evidence type="ECO:0000313" key="2">
    <source>
        <dbReference type="Proteomes" id="UP001202328"/>
    </source>
</evidence>
<dbReference type="EMBL" id="JAJJMB010004055">
    <property type="protein sequence ID" value="KAI3944345.1"/>
    <property type="molecule type" value="Genomic_DNA"/>
</dbReference>
<name>A0AAD4XTS2_9MAGN</name>
<keyword evidence="2" id="KW-1185">Reference proteome</keyword>
<organism evidence="1 2">
    <name type="scientific">Papaver atlanticum</name>
    <dbReference type="NCBI Taxonomy" id="357466"/>
    <lineage>
        <taxon>Eukaryota</taxon>
        <taxon>Viridiplantae</taxon>
        <taxon>Streptophyta</taxon>
        <taxon>Embryophyta</taxon>
        <taxon>Tracheophyta</taxon>
        <taxon>Spermatophyta</taxon>
        <taxon>Magnoliopsida</taxon>
        <taxon>Ranunculales</taxon>
        <taxon>Papaveraceae</taxon>
        <taxon>Papaveroideae</taxon>
        <taxon>Papaver</taxon>
    </lineage>
</organism>
<evidence type="ECO:0000313" key="1">
    <source>
        <dbReference type="EMBL" id="KAI3944345.1"/>
    </source>
</evidence>
<dbReference type="AlphaFoldDB" id="A0AAD4XTS2"/>
<protein>
    <submittedName>
        <fullName evidence="1">Uncharacterized protein</fullName>
    </submittedName>
</protein>
<sequence length="72" mass="8269">MDVTSYVICRIVVTLELRLVSDSSNTGCNHFCCKGKQKAIQKCLRNSKKTLIISIKHAIKPQMMEYFMNNED</sequence>